<organism evidence="2 3">
    <name type="scientific">Sulfitobacter donghicola DSW-25 = KCTC 12864 = JCM 14565</name>
    <dbReference type="NCBI Taxonomy" id="1300350"/>
    <lineage>
        <taxon>Bacteria</taxon>
        <taxon>Pseudomonadati</taxon>
        <taxon>Pseudomonadota</taxon>
        <taxon>Alphaproteobacteria</taxon>
        <taxon>Rhodobacterales</taxon>
        <taxon>Roseobacteraceae</taxon>
        <taxon>Sulfitobacter</taxon>
    </lineage>
</organism>
<evidence type="ECO:0000313" key="3">
    <source>
        <dbReference type="Proteomes" id="UP000027734"/>
    </source>
</evidence>
<dbReference type="AlphaFoldDB" id="A0A073IGF3"/>
<dbReference type="Pfam" id="PF00583">
    <property type="entry name" value="Acetyltransf_1"/>
    <property type="match status" value="1"/>
</dbReference>
<dbReference type="EMBL" id="JAMC01000005">
    <property type="protein sequence ID" value="KEJ88884.1"/>
    <property type="molecule type" value="Genomic_DNA"/>
</dbReference>
<comment type="caution">
    <text evidence="2">The sequence shown here is derived from an EMBL/GenBank/DDBJ whole genome shotgun (WGS) entry which is preliminary data.</text>
</comment>
<dbReference type="InterPro" id="IPR016181">
    <property type="entry name" value="Acyl_CoA_acyltransferase"/>
</dbReference>
<keyword evidence="3" id="KW-1185">Reference proteome</keyword>
<name>A0A073IGF3_9RHOB</name>
<dbReference type="SUPFAM" id="SSF55729">
    <property type="entry name" value="Acyl-CoA N-acyltransferases (Nat)"/>
    <property type="match status" value="1"/>
</dbReference>
<protein>
    <recommendedName>
        <fullName evidence="1">N-acetyltransferase domain-containing protein</fullName>
    </recommendedName>
</protein>
<dbReference type="RefSeq" id="WP_025059629.1">
    <property type="nucleotide sequence ID" value="NZ_JAMC01000005.1"/>
</dbReference>
<dbReference type="OrthoDB" id="7365268at2"/>
<dbReference type="GO" id="GO:0016747">
    <property type="term" value="F:acyltransferase activity, transferring groups other than amino-acyl groups"/>
    <property type="evidence" value="ECO:0007669"/>
    <property type="project" value="InterPro"/>
</dbReference>
<dbReference type="PROSITE" id="PS51186">
    <property type="entry name" value="GNAT"/>
    <property type="match status" value="1"/>
</dbReference>
<dbReference type="CDD" id="cd04301">
    <property type="entry name" value="NAT_SF"/>
    <property type="match status" value="1"/>
</dbReference>
<dbReference type="STRING" id="1300350.Z948_2266"/>
<gene>
    <name evidence="2" type="ORF">DSW25_13950</name>
</gene>
<evidence type="ECO:0000259" key="1">
    <source>
        <dbReference type="PROSITE" id="PS51186"/>
    </source>
</evidence>
<reference evidence="2 3" key="1">
    <citation type="submission" date="2014-01" db="EMBL/GenBank/DDBJ databases">
        <title>Sulfitobacter donghicola JCM 14565 Genome Sequencing.</title>
        <authorList>
            <person name="Lai Q."/>
            <person name="Hong Z."/>
        </authorList>
    </citation>
    <scope>NUCLEOTIDE SEQUENCE [LARGE SCALE GENOMIC DNA]</scope>
    <source>
        <strain evidence="2 3">JCM 14565</strain>
    </source>
</reference>
<dbReference type="InterPro" id="IPR000182">
    <property type="entry name" value="GNAT_dom"/>
</dbReference>
<proteinExistence type="predicted"/>
<accession>A0A073IGF3</accession>
<dbReference type="eggNOG" id="COG3393">
    <property type="taxonomic scope" value="Bacteria"/>
</dbReference>
<dbReference type="Proteomes" id="UP000027734">
    <property type="component" value="Unassembled WGS sequence"/>
</dbReference>
<dbReference type="Gene3D" id="3.40.630.30">
    <property type="match status" value="1"/>
</dbReference>
<sequence>MTTAARLLREVGPDDVVALEAFLALHPETSMFLRGNLAQYGVRNSEHRYGTTYWLKGSRGVEAVVACSNGGYLMCQAPDQGPEFWDAAARVLAGRSVEGITGVPDQVDAWVTALGLKIEAFAVKETEPLYRLDLEELRKPNTSDLTLRRPTPLDRGFLCKWFEGYSRDTGMRPTDGATSEAAAETFSQHDAARILALNGEPVAMTSLNARVTDTVQIGGVYVPDVWRGRGFGGAAVALQLAELKAQGVKTAILFAANEIAAKAYERIGFNLIGEYEIALFKAPLKVEGNDDVF</sequence>
<feature type="domain" description="N-acetyltransferase" evidence="1">
    <location>
        <begin position="145"/>
        <end position="287"/>
    </location>
</feature>
<evidence type="ECO:0000313" key="2">
    <source>
        <dbReference type="EMBL" id="KEJ88884.1"/>
    </source>
</evidence>